<dbReference type="Proteomes" id="UP001148737">
    <property type="component" value="Unassembled WGS sequence"/>
</dbReference>
<comment type="caution">
    <text evidence="1">The sequence shown here is derived from an EMBL/GenBank/DDBJ whole genome shotgun (WGS) entry which is preliminary data.</text>
</comment>
<name>A0ACC1QYQ5_9HYPO</name>
<proteinExistence type="predicted"/>
<evidence type="ECO:0000313" key="2">
    <source>
        <dbReference type="Proteomes" id="UP001148737"/>
    </source>
</evidence>
<evidence type="ECO:0000313" key="1">
    <source>
        <dbReference type="EMBL" id="KAJ3494320.1"/>
    </source>
</evidence>
<dbReference type="EMBL" id="JANAKD010000390">
    <property type="protein sequence ID" value="KAJ3494320.1"/>
    <property type="molecule type" value="Genomic_DNA"/>
</dbReference>
<keyword evidence="2" id="KW-1185">Reference proteome</keyword>
<protein>
    <submittedName>
        <fullName evidence="1">Uncharacterized protein</fullName>
    </submittedName>
</protein>
<reference evidence="1" key="1">
    <citation type="submission" date="2022-07" db="EMBL/GenBank/DDBJ databases">
        <title>Genome Sequence of Lecanicillium saksenae.</title>
        <authorList>
            <person name="Buettner E."/>
        </authorList>
    </citation>
    <scope>NUCLEOTIDE SEQUENCE</scope>
    <source>
        <strain evidence="1">VT-O1</strain>
    </source>
</reference>
<accession>A0ACC1QYQ5</accession>
<gene>
    <name evidence="1" type="ORF">NLG97_g4155</name>
</gene>
<sequence>MSTEPSNPSLSTSRSPMTLLVPFPRPSELCGSLAVASGIGGDKLAPTDPGEDWLPGQPAVPLSSSTDAMISYLRQDILTPRLDKMFPYLWLVATQSSSHISTLHEQIVRGRSIILTENPELHLVWAENRVFIKPIPLYLLSHAFWEVYLTPRTGVSAATAVKTPLLDPGSTTTVEEEREALLKATLGYMRTWHYLVRHESDFRLAQSLHLLPAFVTFRPASASKGMTLVPEPLTFATFLAFISCFSPEAPRLRKPISVTDEDVSLRYRYGQLRLTRLNLWAMPALGKWKFHKLSWQYADTFSRLYPPLLFAFALISIVLSAFQVGAQAAPQWQGFAAFAAWFAVVSLAVIGAISVFMLGLLLFMIMREFFFAIYIKLARQP</sequence>
<organism evidence="1 2">
    <name type="scientific">Lecanicillium saksenae</name>
    <dbReference type="NCBI Taxonomy" id="468837"/>
    <lineage>
        <taxon>Eukaryota</taxon>
        <taxon>Fungi</taxon>
        <taxon>Dikarya</taxon>
        <taxon>Ascomycota</taxon>
        <taxon>Pezizomycotina</taxon>
        <taxon>Sordariomycetes</taxon>
        <taxon>Hypocreomycetidae</taxon>
        <taxon>Hypocreales</taxon>
        <taxon>Cordycipitaceae</taxon>
        <taxon>Lecanicillium</taxon>
    </lineage>
</organism>